<feature type="signal peptide" evidence="3">
    <location>
        <begin position="1"/>
        <end position="26"/>
    </location>
</feature>
<evidence type="ECO:0000256" key="2">
    <source>
        <dbReference type="SAM" id="Phobius"/>
    </source>
</evidence>
<evidence type="ECO:0000313" key="4">
    <source>
        <dbReference type="EMBL" id="EXV05848.1"/>
    </source>
</evidence>
<feature type="compositionally biased region" description="Polar residues" evidence="1">
    <location>
        <begin position="229"/>
        <end position="246"/>
    </location>
</feature>
<evidence type="ECO:0000256" key="3">
    <source>
        <dbReference type="SAM" id="SignalP"/>
    </source>
</evidence>
<protein>
    <submittedName>
        <fullName evidence="4">RNA polymerase II transcription initiation/nucleotide excision repair factor TFIIH</fullName>
    </submittedName>
</protein>
<dbReference type="EMBL" id="JELW01000001">
    <property type="protein sequence ID" value="EXV05848.1"/>
    <property type="molecule type" value="Genomic_DNA"/>
</dbReference>
<feature type="region of interest" description="Disordered" evidence="1">
    <location>
        <begin position="496"/>
        <end position="520"/>
    </location>
</feature>
<reference evidence="4 5" key="1">
    <citation type="submission" date="2014-02" db="EMBL/GenBank/DDBJ databases">
        <title>The genome sequence of the entomopathogenic fungus Metarhizium robertsii ARSEF 2575.</title>
        <authorList>
            <person name="Giuliano Garisto Donzelli B."/>
            <person name="Roe B.A."/>
            <person name="Macmil S.L."/>
            <person name="Krasnoff S.B."/>
            <person name="Gibson D.M."/>
        </authorList>
    </citation>
    <scope>NUCLEOTIDE SEQUENCE [LARGE SCALE GENOMIC DNA]</scope>
    <source>
        <strain evidence="4 5">ARSEF 2575</strain>
    </source>
</reference>
<sequence>MPHCYLQLVSSLTFLSLSFLFPFAHSGPTATEQVFHAINRDNNPLGIDWSPAPAPEDGPAFSARALRDTKYLPAQIGGIVAAYGVSLVLVAITLLSLAKKRRQHIQAGNDEADFDGSKAVYDSDSPSASFPLNQFNPQSHLRRSVVPNFSYPSPINTQFNDNTLPPLKPYIYPSPISSVGHPGVNPSVDQSVVAQDRKMAQNQLEEMYKHVMEHEDAKQRGIVLDTPIYPNQQRTSTSDKSATTLSGRDRAKPASLNLSAEHEGKTQSRTSSFFSALRSPRKKPIKGVHISPPIMTPQSATFPRYESREMNTIPRRNYAPPPPPPIPTDQTAFGAQVRSSGAPPTPSMSPGSVQSIDERINSQLGPSNYSNTARSEVEPESATSQTPLVGLPSSPKAGATFPSLPSSPKPGVRFQRANAPSAVRTGGNLPLRAYEGALASPSATPQTTKQTVFERRGPLSPTTGKTPMTAGAVPYSPYQPFTPLVPITPSLVTKEDRKRMRRMVPKTPTTELVKSSEEMW</sequence>
<organism evidence="4 5">
    <name type="scientific">Metarhizium robertsii</name>
    <dbReference type="NCBI Taxonomy" id="568076"/>
    <lineage>
        <taxon>Eukaryota</taxon>
        <taxon>Fungi</taxon>
        <taxon>Dikarya</taxon>
        <taxon>Ascomycota</taxon>
        <taxon>Pezizomycotina</taxon>
        <taxon>Sordariomycetes</taxon>
        <taxon>Hypocreomycetidae</taxon>
        <taxon>Hypocreales</taxon>
        <taxon>Clavicipitaceae</taxon>
        <taxon>Metarhizium</taxon>
    </lineage>
</organism>
<keyword evidence="2" id="KW-1133">Transmembrane helix</keyword>
<keyword evidence="2" id="KW-0472">Membrane</keyword>
<proteinExistence type="predicted"/>
<feature type="chain" id="PRO_5001992471" evidence="3">
    <location>
        <begin position="27"/>
        <end position="520"/>
    </location>
</feature>
<dbReference type="Proteomes" id="UP000030151">
    <property type="component" value="Unassembled WGS sequence"/>
</dbReference>
<feature type="compositionally biased region" description="Polar residues" evidence="1">
    <location>
        <begin position="328"/>
        <end position="339"/>
    </location>
</feature>
<dbReference type="OrthoDB" id="4524805at2759"/>
<feature type="region of interest" description="Disordered" evidence="1">
    <location>
        <begin position="226"/>
        <end position="427"/>
    </location>
</feature>
<accession>A0A0A1V8D8</accession>
<evidence type="ECO:0000256" key="1">
    <source>
        <dbReference type="SAM" id="MobiDB-lite"/>
    </source>
</evidence>
<feature type="transmembrane region" description="Helical" evidence="2">
    <location>
        <begin position="76"/>
        <end position="97"/>
    </location>
</feature>
<keyword evidence="3" id="KW-0732">Signal</keyword>
<dbReference type="AlphaFoldDB" id="A0A0A1V8D8"/>
<feature type="compositionally biased region" description="Polar residues" evidence="1">
    <location>
        <begin position="348"/>
        <end position="374"/>
    </location>
</feature>
<feature type="region of interest" description="Disordered" evidence="1">
    <location>
        <begin position="440"/>
        <end position="471"/>
    </location>
</feature>
<dbReference type="HOGENOM" id="CLU_482351_0_0_1"/>
<evidence type="ECO:0000313" key="5">
    <source>
        <dbReference type="Proteomes" id="UP000030151"/>
    </source>
</evidence>
<gene>
    <name evidence="4" type="ORF">X797_000565</name>
</gene>
<name>A0A0A1V8D8_9HYPO</name>
<feature type="compositionally biased region" description="Polar residues" evidence="1">
    <location>
        <begin position="441"/>
        <end position="451"/>
    </location>
</feature>
<comment type="caution">
    <text evidence="4">The sequence shown here is derived from an EMBL/GenBank/DDBJ whole genome shotgun (WGS) entry which is preliminary data.</text>
</comment>
<dbReference type="eggNOG" id="ENOG502SIUZ">
    <property type="taxonomic scope" value="Eukaryota"/>
</dbReference>
<keyword evidence="2" id="KW-0812">Transmembrane</keyword>